<protein>
    <recommendedName>
        <fullName evidence="9">Thiamine-phosphate synthase</fullName>
        <shortName evidence="9">TP synthase</shortName>
        <shortName evidence="9">TPS</shortName>
        <ecNumber evidence="9">2.5.1.3</ecNumber>
    </recommendedName>
    <alternativeName>
        <fullName evidence="9">Thiamine-phosphate pyrophosphorylase</fullName>
        <shortName evidence="9">TMP pyrophosphorylase</shortName>
        <shortName evidence="9">TMP-PPase</shortName>
    </alternativeName>
</protein>
<evidence type="ECO:0000256" key="10">
    <source>
        <dbReference type="RuleBase" id="RU003826"/>
    </source>
</evidence>
<comment type="function">
    <text evidence="9">Condenses 4-methyl-5-(beta-hydroxyethyl)thiazole monophosphate (THZ-P) and 2-methyl-4-amino-5-hydroxymethyl pyrimidine pyrophosphate (HMP-PP) to form thiamine monophosphate (TMP).</text>
</comment>
<dbReference type="STRING" id="1224947.SAMN05216480_10448"/>
<keyword evidence="5 9" id="KW-0784">Thiamine biosynthesis</keyword>
<keyword evidence="4 9" id="KW-0460">Magnesium</keyword>
<gene>
    <name evidence="9" type="primary">thiE</name>
    <name evidence="13" type="ORF">SAMN05216480_10448</name>
</gene>
<dbReference type="OrthoDB" id="9812206at2"/>
<dbReference type="GO" id="GO:0005737">
    <property type="term" value="C:cytoplasm"/>
    <property type="evidence" value="ECO:0007669"/>
    <property type="project" value="TreeGrafter"/>
</dbReference>
<reference evidence="14" key="1">
    <citation type="submission" date="2016-10" db="EMBL/GenBank/DDBJ databases">
        <authorList>
            <person name="Varghese N."/>
            <person name="Submissions S."/>
        </authorList>
    </citation>
    <scope>NUCLEOTIDE SEQUENCE [LARGE SCALE GENOMIC DNA]</scope>
    <source>
        <strain evidence="14">CGMCC 1.12333</strain>
    </source>
</reference>
<dbReference type="EC" id="2.5.1.3" evidence="9"/>
<dbReference type="EMBL" id="FPBK01000004">
    <property type="protein sequence ID" value="SFU45594.1"/>
    <property type="molecule type" value="Genomic_DNA"/>
</dbReference>
<comment type="similarity">
    <text evidence="9 10">Belongs to the thiamine-phosphate synthase family.</text>
</comment>
<dbReference type="InterPro" id="IPR022998">
    <property type="entry name" value="ThiamineP_synth_TenI"/>
</dbReference>
<feature type="binding site" evidence="9">
    <location>
        <begin position="131"/>
        <end position="133"/>
    </location>
    <ligand>
        <name>2-[(2R,5Z)-2-carboxy-4-methylthiazol-5(2H)-ylidene]ethyl phosphate</name>
        <dbReference type="ChEBI" id="CHEBI:62899"/>
    </ligand>
</feature>
<dbReference type="InterPro" id="IPR036206">
    <property type="entry name" value="ThiamineP_synth_sf"/>
</dbReference>
<dbReference type="CDD" id="cd00564">
    <property type="entry name" value="TMP_TenI"/>
    <property type="match status" value="1"/>
</dbReference>
<dbReference type="GO" id="GO:0009229">
    <property type="term" value="P:thiamine diphosphate biosynthetic process"/>
    <property type="evidence" value="ECO:0007669"/>
    <property type="project" value="UniProtKB-UniRule"/>
</dbReference>
<comment type="catalytic activity">
    <reaction evidence="8 9 10">
        <text>2-[(2R,5Z)-2-carboxy-4-methylthiazol-5(2H)-ylidene]ethyl phosphate + 4-amino-2-methyl-5-(diphosphooxymethyl)pyrimidine + 2 H(+) = thiamine phosphate + CO2 + diphosphate</text>
        <dbReference type="Rhea" id="RHEA:47844"/>
        <dbReference type="ChEBI" id="CHEBI:15378"/>
        <dbReference type="ChEBI" id="CHEBI:16526"/>
        <dbReference type="ChEBI" id="CHEBI:33019"/>
        <dbReference type="ChEBI" id="CHEBI:37575"/>
        <dbReference type="ChEBI" id="CHEBI:57841"/>
        <dbReference type="ChEBI" id="CHEBI:62899"/>
        <dbReference type="EC" id="2.5.1.3"/>
    </reaction>
</comment>
<feature type="domain" description="Thiamine phosphate synthase/TenI" evidence="12">
    <location>
        <begin position="15"/>
        <end position="184"/>
    </location>
</feature>
<evidence type="ECO:0000256" key="8">
    <source>
        <dbReference type="ARBA" id="ARBA00047883"/>
    </source>
</evidence>
<dbReference type="AlphaFoldDB" id="A0A1I7GAY3"/>
<feature type="binding site" evidence="9">
    <location>
        <position position="67"/>
    </location>
    <ligand>
        <name>Mg(2+)</name>
        <dbReference type="ChEBI" id="CHEBI:18420"/>
    </ligand>
</feature>
<evidence type="ECO:0000256" key="3">
    <source>
        <dbReference type="ARBA" id="ARBA00022723"/>
    </source>
</evidence>
<evidence type="ECO:0000313" key="13">
    <source>
        <dbReference type="EMBL" id="SFU45594.1"/>
    </source>
</evidence>
<dbReference type="UniPathway" id="UPA00060">
    <property type="reaction ID" value="UER00141"/>
</dbReference>
<evidence type="ECO:0000256" key="5">
    <source>
        <dbReference type="ARBA" id="ARBA00022977"/>
    </source>
</evidence>
<dbReference type="RefSeq" id="WP_093024519.1">
    <property type="nucleotide sequence ID" value="NZ_FPBK01000004.1"/>
</dbReference>
<sequence length="207" mass="21821">MKIATLHYISQGISPEAHLENIQAVCQAGGKWIQLRMKAVPEKVYLETALTVRQICDAHGATFIVNDNIHVALASQADGVHLGQEDESPAIARKVLGTEKIIGGTANTLAQCQELITAGVDYIGLGPYRFTKTKAKLSPVLGLDGYTHILSQLSGNIPVIAIGGITSKDIKALRATGIHGVAVSGMLSTTQDAAVATQLQTLTTTLI</sequence>
<dbReference type="GO" id="GO:0004789">
    <property type="term" value="F:thiamine-phosphate diphosphorylase activity"/>
    <property type="evidence" value="ECO:0007669"/>
    <property type="project" value="UniProtKB-UniRule"/>
</dbReference>
<comment type="caution">
    <text evidence="9">Lacks conserved residue(s) required for the propagation of feature annotation.</text>
</comment>
<comment type="catalytic activity">
    <reaction evidence="7 9 10">
        <text>2-(2-carboxy-4-methylthiazol-5-yl)ethyl phosphate + 4-amino-2-methyl-5-(diphosphooxymethyl)pyrimidine + 2 H(+) = thiamine phosphate + CO2 + diphosphate</text>
        <dbReference type="Rhea" id="RHEA:47848"/>
        <dbReference type="ChEBI" id="CHEBI:15378"/>
        <dbReference type="ChEBI" id="CHEBI:16526"/>
        <dbReference type="ChEBI" id="CHEBI:33019"/>
        <dbReference type="ChEBI" id="CHEBI:37575"/>
        <dbReference type="ChEBI" id="CHEBI:57841"/>
        <dbReference type="ChEBI" id="CHEBI:62890"/>
        <dbReference type="EC" id="2.5.1.3"/>
    </reaction>
</comment>
<feature type="binding site" evidence="9">
    <location>
        <position position="134"/>
    </location>
    <ligand>
        <name>4-amino-2-methyl-5-(diphosphooxymethyl)pyrimidine</name>
        <dbReference type="ChEBI" id="CHEBI:57841"/>
    </ligand>
</feature>
<comment type="catalytic activity">
    <reaction evidence="6 9 10">
        <text>4-methyl-5-(2-phosphooxyethyl)-thiazole + 4-amino-2-methyl-5-(diphosphooxymethyl)pyrimidine + H(+) = thiamine phosphate + diphosphate</text>
        <dbReference type="Rhea" id="RHEA:22328"/>
        <dbReference type="ChEBI" id="CHEBI:15378"/>
        <dbReference type="ChEBI" id="CHEBI:33019"/>
        <dbReference type="ChEBI" id="CHEBI:37575"/>
        <dbReference type="ChEBI" id="CHEBI:57841"/>
        <dbReference type="ChEBI" id="CHEBI:58296"/>
        <dbReference type="EC" id="2.5.1.3"/>
    </reaction>
</comment>
<accession>A0A1I7GAY3</accession>
<evidence type="ECO:0000256" key="2">
    <source>
        <dbReference type="ARBA" id="ARBA00022679"/>
    </source>
</evidence>
<comment type="pathway">
    <text evidence="1 9 11">Cofactor biosynthesis; thiamine diphosphate biosynthesis; thiamine phosphate from 4-amino-2-methyl-5-diphosphomethylpyrimidine and 4-methyl-5-(2-phosphoethyl)-thiazole: step 1/1.</text>
</comment>
<evidence type="ECO:0000256" key="11">
    <source>
        <dbReference type="RuleBase" id="RU004253"/>
    </source>
</evidence>
<dbReference type="InterPro" id="IPR034291">
    <property type="entry name" value="TMP_synthase"/>
</dbReference>
<feature type="binding site" evidence="9">
    <location>
        <position position="66"/>
    </location>
    <ligand>
        <name>4-amino-2-methyl-5-(diphosphooxymethyl)pyrimidine</name>
        <dbReference type="ChEBI" id="CHEBI:57841"/>
    </ligand>
</feature>
<proteinExistence type="inferred from homology"/>
<dbReference type="GO" id="GO:0000287">
    <property type="term" value="F:magnesium ion binding"/>
    <property type="evidence" value="ECO:0007669"/>
    <property type="project" value="UniProtKB-UniRule"/>
</dbReference>
<evidence type="ECO:0000313" key="14">
    <source>
        <dbReference type="Proteomes" id="UP000199138"/>
    </source>
</evidence>
<organism evidence="13 14">
    <name type="scientific">Pustulibacterium marinum</name>
    <dbReference type="NCBI Taxonomy" id="1224947"/>
    <lineage>
        <taxon>Bacteria</taxon>
        <taxon>Pseudomonadati</taxon>
        <taxon>Bacteroidota</taxon>
        <taxon>Flavobacteriia</taxon>
        <taxon>Flavobacteriales</taxon>
        <taxon>Flavobacteriaceae</taxon>
        <taxon>Pustulibacterium</taxon>
    </lineage>
</organism>
<feature type="binding site" evidence="9">
    <location>
        <position position="105"/>
    </location>
    <ligand>
        <name>4-amino-2-methyl-5-(diphosphooxymethyl)pyrimidine</name>
        <dbReference type="ChEBI" id="CHEBI:57841"/>
    </ligand>
</feature>
<evidence type="ECO:0000256" key="6">
    <source>
        <dbReference type="ARBA" id="ARBA00047334"/>
    </source>
</evidence>
<keyword evidence="2 9" id="KW-0808">Transferase</keyword>
<dbReference type="PANTHER" id="PTHR20857">
    <property type="entry name" value="THIAMINE-PHOSPHATE PYROPHOSPHORYLASE"/>
    <property type="match status" value="1"/>
</dbReference>
<keyword evidence="14" id="KW-1185">Reference proteome</keyword>
<name>A0A1I7GAY3_9FLAO</name>
<dbReference type="HAMAP" id="MF_00097">
    <property type="entry name" value="TMP_synthase"/>
    <property type="match status" value="1"/>
</dbReference>
<dbReference type="Gene3D" id="3.20.20.70">
    <property type="entry name" value="Aldolase class I"/>
    <property type="match status" value="1"/>
</dbReference>
<evidence type="ECO:0000256" key="1">
    <source>
        <dbReference type="ARBA" id="ARBA00005165"/>
    </source>
</evidence>
<dbReference type="NCBIfam" id="TIGR00693">
    <property type="entry name" value="thiE"/>
    <property type="match status" value="1"/>
</dbReference>
<dbReference type="InterPro" id="IPR013785">
    <property type="entry name" value="Aldolase_TIM"/>
</dbReference>
<dbReference type="GO" id="GO:0009228">
    <property type="term" value="P:thiamine biosynthetic process"/>
    <property type="evidence" value="ECO:0007669"/>
    <property type="project" value="UniProtKB-KW"/>
</dbReference>
<feature type="binding site" evidence="9">
    <location>
        <position position="164"/>
    </location>
    <ligand>
        <name>2-[(2R,5Z)-2-carboxy-4-methylthiazol-5(2H)-ylidene]ethyl phosphate</name>
        <dbReference type="ChEBI" id="CHEBI:62899"/>
    </ligand>
</feature>
<feature type="binding site" evidence="9">
    <location>
        <position position="86"/>
    </location>
    <ligand>
        <name>Mg(2+)</name>
        <dbReference type="ChEBI" id="CHEBI:18420"/>
    </ligand>
</feature>
<dbReference type="SUPFAM" id="SSF51391">
    <property type="entry name" value="Thiamin phosphate synthase"/>
    <property type="match status" value="1"/>
</dbReference>
<evidence type="ECO:0000256" key="9">
    <source>
        <dbReference type="HAMAP-Rule" id="MF_00097"/>
    </source>
</evidence>
<evidence type="ECO:0000256" key="7">
    <source>
        <dbReference type="ARBA" id="ARBA00047851"/>
    </source>
</evidence>
<evidence type="ECO:0000259" key="12">
    <source>
        <dbReference type="Pfam" id="PF02581"/>
    </source>
</evidence>
<keyword evidence="3 9" id="KW-0479">Metal-binding</keyword>
<dbReference type="Proteomes" id="UP000199138">
    <property type="component" value="Unassembled WGS sequence"/>
</dbReference>
<dbReference type="PANTHER" id="PTHR20857:SF15">
    <property type="entry name" value="THIAMINE-PHOSPHATE SYNTHASE"/>
    <property type="match status" value="1"/>
</dbReference>
<feature type="binding site" evidence="9">
    <location>
        <begin position="34"/>
        <end position="38"/>
    </location>
    <ligand>
        <name>4-amino-2-methyl-5-(diphosphooxymethyl)pyrimidine</name>
        <dbReference type="ChEBI" id="CHEBI:57841"/>
    </ligand>
</feature>
<evidence type="ECO:0000256" key="4">
    <source>
        <dbReference type="ARBA" id="ARBA00022842"/>
    </source>
</evidence>
<comment type="cofactor">
    <cofactor evidence="9">
        <name>Mg(2+)</name>
        <dbReference type="ChEBI" id="CHEBI:18420"/>
    </cofactor>
    <text evidence="9">Binds 1 Mg(2+) ion per subunit.</text>
</comment>
<dbReference type="Pfam" id="PF02581">
    <property type="entry name" value="TMP-TENI"/>
    <property type="match status" value="1"/>
</dbReference>